<dbReference type="OrthoDB" id="6636047at2"/>
<evidence type="ECO:0000256" key="5">
    <source>
        <dbReference type="SAM" id="SignalP"/>
    </source>
</evidence>
<accession>A0A0A7G1Q7</accession>
<feature type="active site" evidence="4">
    <location>
        <position position="548"/>
    </location>
</feature>
<dbReference type="AlphaFoldDB" id="A0A0A7G1Q7"/>
<dbReference type="InterPro" id="IPR012970">
    <property type="entry name" value="Lyase_8_alpha_N"/>
</dbReference>
<dbReference type="InterPro" id="IPR011013">
    <property type="entry name" value="Gal_mutarotase_sf_dom"/>
</dbReference>
<dbReference type="InterPro" id="IPR008929">
    <property type="entry name" value="Chondroitin_lyas"/>
</dbReference>
<evidence type="ECO:0008006" key="12">
    <source>
        <dbReference type="Google" id="ProtNLM"/>
    </source>
</evidence>
<evidence type="ECO:0000259" key="6">
    <source>
        <dbReference type="Pfam" id="PF02278"/>
    </source>
</evidence>
<dbReference type="SUPFAM" id="SSF74650">
    <property type="entry name" value="Galactose mutarotase-like"/>
    <property type="match status" value="1"/>
</dbReference>
<dbReference type="SUPFAM" id="SSF49863">
    <property type="entry name" value="Hyaluronate lyase-like, C-terminal domain"/>
    <property type="match status" value="1"/>
</dbReference>
<dbReference type="Gene3D" id="2.60.120.260">
    <property type="entry name" value="Galactose-binding domain-like"/>
    <property type="match status" value="1"/>
</dbReference>
<dbReference type="GO" id="GO:0030246">
    <property type="term" value="F:carbohydrate binding"/>
    <property type="evidence" value="ECO:0007669"/>
    <property type="project" value="InterPro"/>
</dbReference>
<evidence type="ECO:0000313" key="11">
    <source>
        <dbReference type="Proteomes" id="UP000030635"/>
    </source>
</evidence>
<dbReference type="Gene3D" id="2.60.220.10">
    <property type="entry name" value="Polysaccharide lyase family 8-like, C-terminal"/>
    <property type="match status" value="1"/>
</dbReference>
<dbReference type="GO" id="GO:0005576">
    <property type="term" value="C:extracellular region"/>
    <property type="evidence" value="ECO:0007669"/>
    <property type="project" value="InterPro"/>
</dbReference>
<feature type="domain" description="Polysaccharide lyase 8 N-terminal alpha-helical" evidence="8">
    <location>
        <begin position="331"/>
        <end position="652"/>
    </location>
</feature>
<dbReference type="GO" id="GO:0016837">
    <property type="term" value="F:carbon-oxygen lyase activity, acting on polysaccharides"/>
    <property type="evidence" value="ECO:0007669"/>
    <property type="project" value="UniProtKB-ARBA"/>
</dbReference>
<keyword evidence="11" id="KW-1185">Reference proteome</keyword>
<proteinExistence type="inferred from homology"/>
<evidence type="ECO:0000256" key="4">
    <source>
        <dbReference type="PIRSR" id="PIRSR638970-1"/>
    </source>
</evidence>
<dbReference type="Gene3D" id="2.70.98.10">
    <property type="match status" value="1"/>
</dbReference>
<name>A0A0A7G1Q7_9CLOT</name>
<dbReference type="EMBL" id="CP006905">
    <property type="protein sequence ID" value="AIY84950.1"/>
    <property type="molecule type" value="Genomic_DNA"/>
</dbReference>
<dbReference type="HOGENOM" id="CLU_004172_0_0_9"/>
<keyword evidence="2 5" id="KW-0732">Signal</keyword>
<dbReference type="InterPro" id="IPR048734">
    <property type="entry name" value="HL_N-beta"/>
</dbReference>
<dbReference type="KEGG" id="cbv:U729_2500"/>
<feature type="chain" id="PRO_5002027869" description="Hyaluronate lyase" evidence="5">
    <location>
        <begin position="34"/>
        <end position="1101"/>
    </location>
</feature>
<evidence type="ECO:0000259" key="9">
    <source>
        <dbReference type="Pfam" id="PF21461"/>
    </source>
</evidence>
<dbReference type="GO" id="GO:0005975">
    <property type="term" value="P:carbohydrate metabolic process"/>
    <property type="evidence" value="ECO:0007669"/>
    <property type="project" value="InterPro"/>
</dbReference>
<dbReference type="InterPro" id="IPR011071">
    <property type="entry name" value="Lyase_8-like_C"/>
</dbReference>
<dbReference type="Gene3D" id="1.50.10.100">
    <property type="entry name" value="Chondroitin AC/alginate lyase"/>
    <property type="match status" value="1"/>
</dbReference>
<evidence type="ECO:0000256" key="1">
    <source>
        <dbReference type="ARBA" id="ARBA00006699"/>
    </source>
</evidence>
<dbReference type="PANTHER" id="PTHR38481:SF1">
    <property type="entry name" value="HYALURONATE LYASE"/>
    <property type="match status" value="1"/>
</dbReference>
<comment type="similarity">
    <text evidence="1">Belongs to the polysaccharide lyase 8 family.</text>
</comment>
<dbReference type="PANTHER" id="PTHR38481">
    <property type="entry name" value="HYALURONATE LYASE"/>
    <property type="match status" value="1"/>
</dbReference>
<dbReference type="InterPro" id="IPR038970">
    <property type="entry name" value="Lyase_8"/>
</dbReference>
<dbReference type="eggNOG" id="COG5492">
    <property type="taxonomic scope" value="Bacteria"/>
</dbReference>
<sequence>MNRKRIKKIILTGVTLACVTNIFGTVSTSYAFADNKSLGSIEEKTSKSSNVLLNENFDESFKESDNTYKTWWRDEIRPLNWQLRKWAGAQATVNNTPYGEVIEDSATTGGKYVKISCNNTVGFFQPDKYININPNTDYNISIKLKTTDISSNEPLYIRAEYYDSSNKVVERKDIKTIYGNNNWTEYKLKTSTSSSNATKMKIIFVFGRVSSNSVGAKGSLEIDNIKIDTLSSNLERVDFENKEVNLGVGVPFRPTATRYPVTSKEEYTLHSDDESIAKVENGIIRGVKIGITTIKAISDSQKEVGSFKVNVKQLSDKDFDKALDSIFETMIPNSIIDLNDDKTVEVINELVKNGRVYWNTMIKGENKKGLWSDTTSTTNSSHITTQFNRLYDMTVAYKIKGSDLYGNKKLLKDIKSGLEWLIQNRYDGNKFYNNWWDFEIGSPQKLNSILIMLRDEFTDLEILNYTNIIYSYVKDPTKHTQGKYPSIGANRADMCKVVIYSGLLSKNEDRINYGVENLDLLFKYVDDIIAEEGKKTDGYYKDGSWVEHGSIPYAGSYGAVFIGGIGEIAHVLNDTPWSIKKEKLNNIYEVILNSFEPLMYKGVMMDMVSGRSISRENEKDYGHGFGIMRRILAFYTETAPKEYSDRYKSMIKEWISSNKARDFINTSNNIQFIAQAKALMNDENVKPRGELIGNYIFPNMDRVVHRRKGFTFGVSMYSSRISNYESLNGENLKGYHTSDGMTYLYNGDIEQYSKDYWPTVNSKRLPGTTVDTKDIFKNVAGTNYGPGETATSNRDWVGGVSLGDYGVAGMYLDNKRINPNKDLGMDLEAKKSYFMFGDEIVALGAGINSTKDSGVETIIENRLIDKDTDSIFINGKNLTSEINKETKVKNISWAYLKGKNNESSIGYYFPKSDEFNILRETRSGTWKDINNGQSSEIKSNTFFTMWKDHGKNPENDTYEYVLLPNKSMKEVEKYSKKSNIKIISNNENVQAVKDEKKGLLGLNVWNDDEVSIDNGKVKIKGKSSIIIRKTNGSKVEIGISDPTMNNKGKFRIELSGKLHKVLEKDERLNVIKNGDKVIIEMDAKDSNGQTSTLKLKITNKK</sequence>
<dbReference type="InterPro" id="IPR014718">
    <property type="entry name" value="GH-type_carb-bd"/>
</dbReference>
<feature type="active site" evidence="4">
    <location>
        <position position="611"/>
    </location>
</feature>
<dbReference type="Pfam" id="PF08124">
    <property type="entry name" value="Lyase_8_N"/>
    <property type="match status" value="1"/>
</dbReference>
<dbReference type="CDD" id="cd01083">
    <property type="entry name" value="GAG_Lyase"/>
    <property type="match status" value="1"/>
</dbReference>
<dbReference type="SUPFAM" id="SSF48230">
    <property type="entry name" value="Chondroitin AC/alginate lyase"/>
    <property type="match status" value="1"/>
</dbReference>
<protein>
    <recommendedName>
        <fullName evidence="12">Hyaluronate lyase</fullName>
    </recommendedName>
</protein>
<keyword evidence="3" id="KW-0456">Lyase</keyword>
<evidence type="ECO:0000256" key="3">
    <source>
        <dbReference type="ARBA" id="ARBA00023239"/>
    </source>
</evidence>
<dbReference type="Pfam" id="PF21461">
    <property type="entry name" value="HL_N-beta"/>
    <property type="match status" value="1"/>
</dbReference>
<dbReference type="Gene3D" id="2.60.40.1080">
    <property type="match status" value="1"/>
</dbReference>
<reference evidence="10 11" key="1">
    <citation type="journal article" date="2015" name="Infect. Genet. Evol.">
        <title>Genomic sequences of six botulinum neurotoxin-producing strains representing three clostridial species illustrate the mobility and diversity of botulinum neurotoxin genes.</title>
        <authorList>
            <person name="Smith T.J."/>
            <person name="Hill K.K."/>
            <person name="Xie G."/>
            <person name="Foley B.T."/>
            <person name="Williamson C.H."/>
            <person name="Foster J.T."/>
            <person name="Johnson S.L."/>
            <person name="Chertkov O."/>
            <person name="Teshima H."/>
            <person name="Gibbons H.S."/>
            <person name="Johnsky L.A."/>
            <person name="Karavis M.A."/>
            <person name="Smith L.A."/>
        </authorList>
    </citation>
    <scope>NUCLEOTIDE SEQUENCE [LARGE SCALE GENOMIC DNA]</scope>
    <source>
        <strain evidence="10">Sullivan</strain>
    </source>
</reference>
<dbReference type="SUPFAM" id="SSF49373">
    <property type="entry name" value="Invasin/intimin cell-adhesion fragments"/>
    <property type="match status" value="1"/>
</dbReference>
<dbReference type="InterPro" id="IPR003159">
    <property type="entry name" value="Lyase_8_central_dom"/>
</dbReference>
<dbReference type="InterPro" id="IPR008964">
    <property type="entry name" value="Invasin/intimin_cell_adhesion"/>
</dbReference>
<dbReference type="Pfam" id="PF02884">
    <property type="entry name" value="Lyase_8_C"/>
    <property type="match status" value="1"/>
</dbReference>
<gene>
    <name evidence="10" type="ORF">U729_2500</name>
</gene>
<dbReference type="Proteomes" id="UP000030635">
    <property type="component" value="Chromosome"/>
</dbReference>
<dbReference type="Pfam" id="PF02278">
    <property type="entry name" value="Lyase_8"/>
    <property type="match status" value="1"/>
</dbReference>
<feature type="signal peptide" evidence="5">
    <location>
        <begin position="1"/>
        <end position="33"/>
    </location>
</feature>
<dbReference type="RefSeq" id="WP_039315525.1">
    <property type="nucleotide sequence ID" value="NZ_CP006905.1"/>
</dbReference>
<dbReference type="InterPro" id="IPR004103">
    <property type="entry name" value="Lyase_8_C"/>
</dbReference>
<evidence type="ECO:0000259" key="8">
    <source>
        <dbReference type="Pfam" id="PF08124"/>
    </source>
</evidence>
<feature type="domain" description="Polysaccharide lyase family 8 central" evidence="6">
    <location>
        <begin position="695"/>
        <end position="966"/>
    </location>
</feature>
<evidence type="ECO:0000259" key="7">
    <source>
        <dbReference type="Pfam" id="PF02884"/>
    </source>
</evidence>
<feature type="active site" evidence="4">
    <location>
        <position position="557"/>
    </location>
</feature>
<evidence type="ECO:0000313" key="10">
    <source>
        <dbReference type="EMBL" id="AIY84950.1"/>
    </source>
</evidence>
<evidence type="ECO:0000256" key="2">
    <source>
        <dbReference type="ARBA" id="ARBA00022729"/>
    </source>
</evidence>
<dbReference type="STRING" id="1561.NPD11_532"/>
<feature type="domain" description="Hyaluronate lyase N-terminal beta-sheet" evidence="9">
    <location>
        <begin position="261"/>
        <end position="310"/>
    </location>
</feature>
<feature type="domain" description="Polysaccharide lyase family 8 C-terminal" evidence="7">
    <location>
        <begin position="981"/>
        <end position="1047"/>
    </location>
</feature>
<organism evidence="10 11">
    <name type="scientific">Clostridium baratii str. Sullivan</name>
    <dbReference type="NCBI Taxonomy" id="1415775"/>
    <lineage>
        <taxon>Bacteria</taxon>
        <taxon>Bacillati</taxon>
        <taxon>Bacillota</taxon>
        <taxon>Clostridia</taxon>
        <taxon>Eubacteriales</taxon>
        <taxon>Clostridiaceae</taxon>
        <taxon>Clostridium</taxon>
    </lineage>
</organism>